<feature type="region of interest" description="Disordered" evidence="1">
    <location>
        <begin position="400"/>
        <end position="425"/>
    </location>
</feature>
<name>A0A5N6U7A7_ASPAV</name>
<dbReference type="OrthoDB" id="4511119at2759"/>
<proteinExistence type="predicted"/>
<protein>
    <submittedName>
        <fullName evidence="2">Uncharacterized protein</fullName>
    </submittedName>
</protein>
<evidence type="ECO:0000313" key="2">
    <source>
        <dbReference type="EMBL" id="KAE8154464.1"/>
    </source>
</evidence>
<keyword evidence="3" id="KW-1185">Reference proteome</keyword>
<evidence type="ECO:0000256" key="1">
    <source>
        <dbReference type="SAM" id="MobiDB-lite"/>
    </source>
</evidence>
<dbReference type="EMBL" id="ML742029">
    <property type="protein sequence ID" value="KAE8154464.1"/>
    <property type="molecule type" value="Genomic_DNA"/>
</dbReference>
<evidence type="ECO:0000313" key="3">
    <source>
        <dbReference type="Proteomes" id="UP000325780"/>
    </source>
</evidence>
<feature type="compositionally biased region" description="Polar residues" evidence="1">
    <location>
        <begin position="288"/>
        <end position="300"/>
    </location>
</feature>
<dbReference type="Proteomes" id="UP000325780">
    <property type="component" value="Unassembled WGS sequence"/>
</dbReference>
<accession>A0A5N6U7A7</accession>
<feature type="region of interest" description="Disordered" evidence="1">
    <location>
        <begin position="288"/>
        <end position="320"/>
    </location>
</feature>
<dbReference type="AlphaFoldDB" id="A0A5N6U7A7"/>
<reference evidence="2 3" key="1">
    <citation type="submission" date="2019-04" db="EMBL/GenBank/DDBJ databases">
        <title>Friends and foes A comparative genomics study of 23 Aspergillus species from section Flavi.</title>
        <authorList>
            <consortium name="DOE Joint Genome Institute"/>
            <person name="Kjaerbolling I."/>
            <person name="Vesth T."/>
            <person name="Frisvad J.C."/>
            <person name="Nybo J.L."/>
            <person name="Theobald S."/>
            <person name="Kildgaard S."/>
            <person name="Isbrandt T."/>
            <person name="Kuo A."/>
            <person name="Sato A."/>
            <person name="Lyhne E.K."/>
            <person name="Kogle M.E."/>
            <person name="Wiebenga A."/>
            <person name="Kun R.S."/>
            <person name="Lubbers R.J."/>
            <person name="Makela M.R."/>
            <person name="Barry K."/>
            <person name="Chovatia M."/>
            <person name="Clum A."/>
            <person name="Daum C."/>
            <person name="Haridas S."/>
            <person name="He G."/>
            <person name="LaButti K."/>
            <person name="Lipzen A."/>
            <person name="Mondo S."/>
            <person name="Riley R."/>
            <person name="Salamov A."/>
            <person name="Simmons B.A."/>
            <person name="Magnuson J.K."/>
            <person name="Henrissat B."/>
            <person name="Mortensen U.H."/>
            <person name="Larsen T.O."/>
            <person name="Devries R.P."/>
            <person name="Grigoriev I.V."/>
            <person name="Machida M."/>
            <person name="Baker S.E."/>
            <person name="Andersen M.R."/>
        </authorList>
    </citation>
    <scope>NUCLEOTIDE SEQUENCE [LARGE SCALE GENOMIC DNA]</scope>
    <source>
        <strain evidence="2 3">IBT 18842</strain>
    </source>
</reference>
<sequence length="425" mass="46144">MCNYTYHHYADCGHISSIGFESCIAALNSLREGTLESCDQNTVDHDLRGANLPRHCLACEKGSLGLSDSSATLTVHGQAHIPLEGLQSKQPITVKVSMIWNTASHRRGVGSAPAYSPPVKPFSSWQNMPRPLSRKANFSSFRPETMWYRRLNRGSADISGSRILGSLGNVNCYRGAETFYDSSESDDSNNGSKRKVESGTSVTVADDQGKTFYIDESPGPSSEHERSAGGDTDGNMQTGGDTSQTVPDKAGLNQSPSRCDTDPKVAIVDGTESYDYCDTTASDNPSTFLFDSSPAASGSGTPKIDWDSRRTSLQSPCPGWDGRVKQLALDDRSETVTKEVGPNSPGRFYSSAPSSIHKPADSNDNLAEDKFSIRSGVSIGSRSSELVRRIRHHFAERPQDAYDNKVRSRTAGTAPRKLVKREKTI</sequence>
<gene>
    <name evidence="2" type="ORF">BDV25DRAFT_109569</name>
</gene>
<feature type="region of interest" description="Disordered" evidence="1">
    <location>
        <begin position="180"/>
        <end position="264"/>
    </location>
</feature>
<organism evidence="2 3">
    <name type="scientific">Aspergillus avenaceus</name>
    <dbReference type="NCBI Taxonomy" id="36643"/>
    <lineage>
        <taxon>Eukaryota</taxon>
        <taxon>Fungi</taxon>
        <taxon>Dikarya</taxon>
        <taxon>Ascomycota</taxon>
        <taxon>Pezizomycotina</taxon>
        <taxon>Eurotiomycetes</taxon>
        <taxon>Eurotiomycetidae</taxon>
        <taxon>Eurotiales</taxon>
        <taxon>Aspergillaceae</taxon>
        <taxon>Aspergillus</taxon>
        <taxon>Aspergillus subgen. Circumdati</taxon>
    </lineage>
</organism>
<feature type="region of interest" description="Disordered" evidence="1">
    <location>
        <begin position="334"/>
        <end position="364"/>
    </location>
</feature>
<feature type="compositionally biased region" description="Polar residues" evidence="1">
    <location>
        <begin position="234"/>
        <end position="258"/>
    </location>
</feature>